<feature type="domain" description="C2H2-type" evidence="9">
    <location>
        <begin position="166"/>
        <end position="193"/>
    </location>
</feature>
<reference evidence="10 11" key="1">
    <citation type="submission" date="2023-09" db="EMBL/GenBank/DDBJ databases">
        <title>Nesidiocoris tenuis whole genome shotgun sequence.</title>
        <authorList>
            <person name="Shibata T."/>
            <person name="Shimoda M."/>
            <person name="Kobayashi T."/>
            <person name="Uehara T."/>
        </authorList>
    </citation>
    <scope>NUCLEOTIDE SEQUENCE [LARGE SCALE GENOMIC DNA]</scope>
    <source>
        <strain evidence="10 11">Japan</strain>
    </source>
</reference>
<feature type="domain" description="C2H2-type" evidence="9">
    <location>
        <begin position="413"/>
        <end position="440"/>
    </location>
</feature>
<gene>
    <name evidence="10" type="ORF">NTJ_12937</name>
</gene>
<evidence type="ECO:0000256" key="4">
    <source>
        <dbReference type="ARBA" id="ARBA00022771"/>
    </source>
</evidence>
<feature type="compositionally biased region" description="Acidic residues" evidence="8">
    <location>
        <begin position="12"/>
        <end position="27"/>
    </location>
</feature>
<keyword evidence="5" id="KW-0862">Zinc</keyword>
<dbReference type="Pfam" id="PF00096">
    <property type="entry name" value="zf-C2H2"/>
    <property type="match status" value="5"/>
</dbReference>
<sequence>MEKVTHHKFDEMDTDQDEESSDDDDQDIPICGVTLAQYKTRLKEEIVGLKSETNESSIAEAGNASLDEGEGSSEEAESDEGAEDKAADKSQDELEFNVAHLLAETSVSRRPSKRMQKNSIKSACKFKCNQCSALFRYKSTLTYHMKSECGTGVITAGSKVVRNSPALCNICNKKLSSRTSLMVHLRIHTGERPFACQECGQSFSQNAHLKDHVTRLHSTGPDQLFLCRVCNTTFSDRATLRSHMEDHVGQQRPHQCQICRKRYQTQERLASHLCHVTSNNNTQDSPRSGECPASQNGDIKQGFKCTACSFVATSRPDLRIHLARHPTPVTCQECDEKFDSLNSWRKHNRRYHRSKISKCSFCGRTFPSEYDVRVHERSHTGEKPYLCTFCGRGFARKSILDVHTTLHTGRCDYVCSDCGLAFNRKSKLDVHRAEHTDSHVQCQICQKSFKCKAYLSTHLRTHERDSSVTCALCGRSFATRRSLRTHLAKGACPASSSASRPSPGNRTVNVDVPSA</sequence>
<evidence type="ECO:0000256" key="3">
    <source>
        <dbReference type="ARBA" id="ARBA00022737"/>
    </source>
</evidence>
<feature type="compositionally biased region" description="Basic and acidic residues" evidence="8">
    <location>
        <begin position="1"/>
        <end position="11"/>
    </location>
</feature>
<evidence type="ECO:0000256" key="7">
    <source>
        <dbReference type="PROSITE-ProRule" id="PRU00042"/>
    </source>
</evidence>
<keyword evidence="11" id="KW-1185">Reference proteome</keyword>
<feature type="region of interest" description="Disordered" evidence="8">
    <location>
        <begin position="49"/>
        <end position="90"/>
    </location>
</feature>
<keyword evidence="2" id="KW-0479">Metal-binding</keyword>
<feature type="domain" description="C2H2-type" evidence="9">
    <location>
        <begin position="440"/>
        <end position="467"/>
    </location>
</feature>
<evidence type="ECO:0000256" key="1">
    <source>
        <dbReference type="ARBA" id="ARBA00004123"/>
    </source>
</evidence>
<feature type="domain" description="C2H2-type" evidence="9">
    <location>
        <begin position="225"/>
        <end position="252"/>
    </location>
</feature>
<evidence type="ECO:0000256" key="8">
    <source>
        <dbReference type="SAM" id="MobiDB-lite"/>
    </source>
</evidence>
<feature type="domain" description="C2H2-type" evidence="9">
    <location>
        <begin position="329"/>
        <end position="357"/>
    </location>
</feature>
<proteinExistence type="predicted"/>
<keyword evidence="3" id="KW-0677">Repeat</keyword>
<evidence type="ECO:0000256" key="2">
    <source>
        <dbReference type="ARBA" id="ARBA00022723"/>
    </source>
</evidence>
<dbReference type="Pfam" id="PF13912">
    <property type="entry name" value="zf-C2H2_6"/>
    <property type="match status" value="1"/>
</dbReference>
<dbReference type="Proteomes" id="UP001307889">
    <property type="component" value="Chromosome 11"/>
</dbReference>
<feature type="domain" description="C2H2-type" evidence="9">
    <location>
        <begin position="385"/>
        <end position="412"/>
    </location>
</feature>
<dbReference type="PROSITE" id="PS00028">
    <property type="entry name" value="ZINC_FINGER_C2H2_1"/>
    <property type="match status" value="8"/>
</dbReference>
<evidence type="ECO:0000313" key="10">
    <source>
        <dbReference type="EMBL" id="BET00121.1"/>
    </source>
</evidence>
<accession>A0ABN7B6U6</accession>
<feature type="domain" description="C2H2-type" evidence="9">
    <location>
        <begin position="357"/>
        <end position="384"/>
    </location>
</feature>
<feature type="domain" description="C2H2-type" evidence="9">
    <location>
        <begin position="468"/>
        <end position="501"/>
    </location>
</feature>
<dbReference type="SMART" id="SM00355">
    <property type="entry name" value="ZnF_C2H2"/>
    <property type="match status" value="12"/>
</dbReference>
<feature type="region of interest" description="Disordered" evidence="8">
    <location>
        <begin position="492"/>
        <end position="515"/>
    </location>
</feature>
<comment type="subcellular location">
    <subcellularLocation>
        <location evidence="1">Nucleus</location>
    </subcellularLocation>
</comment>
<dbReference type="PANTHER" id="PTHR24394:SF29">
    <property type="entry name" value="MYONEURIN"/>
    <property type="match status" value="1"/>
</dbReference>
<dbReference type="InterPro" id="IPR013087">
    <property type="entry name" value="Znf_C2H2_type"/>
</dbReference>
<dbReference type="Gene3D" id="3.30.160.60">
    <property type="entry name" value="Classic Zinc Finger"/>
    <property type="match status" value="8"/>
</dbReference>
<feature type="compositionally biased region" description="Low complexity" evidence="8">
    <location>
        <begin position="492"/>
        <end position="503"/>
    </location>
</feature>
<feature type="compositionally biased region" description="Acidic residues" evidence="8">
    <location>
        <begin position="67"/>
        <end position="82"/>
    </location>
</feature>
<protein>
    <submittedName>
        <fullName evidence="10">GDNF-inducible zinc finger protein 1</fullName>
    </submittedName>
</protein>
<name>A0ABN7B6U6_9HEMI</name>
<dbReference type="PANTHER" id="PTHR24394">
    <property type="entry name" value="ZINC FINGER PROTEIN"/>
    <property type="match status" value="1"/>
</dbReference>
<dbReference type="PROSITE" id="PS50157">
    <property type="entry name" value="ZINC_FINGER_C2H2_2"/>
    <property type="match status" value="10"/>
</dbReference>
<dbReference type="InterPro" id="IPR036236">
    <property type="entry name" value="Znf_C2H2_sf"/>
</dbReference>
<organism evidence="10 11">
    <name type="scientific">Nesidiocoris tenuis</name>
    <dbReference type="NCBI Taxonomy" id="355587"/>
    <lineage>
        <taxon>Eukaryota</taxon>
        <taxon>Metazoa</taxon>
        <taxon>Ecdysozoa</taxon>
        <taxon>Arthropoda</taxon>
        <taxon>Hexapoda</taxon>
        <taxon>Insecta</taxon>
        <taxon>Pterygota</taxon>
        <taxon>Neoptera</taxon>
        <taxon>Paraneoptera</taxon>
        <taxon>Hemiptera</taxon>
        <taxon>Heteroptera</taxon>
        <taxon>Panheteroptera</taxon>
        <taxon>Cimicomorpha</taxon>
        <taxon>Miridae</taxon>
        <taxon>Dicyphina</taxon>
        <taxon>Nesidiocoris</taxon>
    </lineage>
</organism>
<evidence type="ECO:0000259" key="9">
    <source>
        <dbReference type="PROSITE" id="PS50157"/>
    </source>
</evidence>
<feature type="domain" description="C2H2-type" evidence="9">
    <location>
        <begin position="194"/>
        <end position="218"/>
    </location>
</feature>
<dbReference type="EMBL" id="AP028919">
    <property type="protein sequence ID" value="BET00121.1"/>
    <property type="molecule type" value="Genomic_DNA"/>
</dbReference>
<feature type="domain" description="C2H2-type" evidence="9">
    <location>
        <begin position="126"/>
        <end position="153"/>
    </location>
</feature>
<feature type="region of interest" description="Disordered" evidence="8">
    <location>
        <begin position="1"/>
        <end position="30"/>
    </location>
</feature>
<evidence type="ECO:0000256" key="6">
    <source>
        <dbReference type="ARBA" id="ARBA00023242"/>
    </source>
</evidence>
<evidence type="ECO:0000313" key="11">
    <source>
        <dbReference type="Proteomes" id="UP001307889"/>
    </source>
</evidence>
<keyword evidence="4 7" id="KW-0863">Zinc-finger</keyword>
<keyword evidence="6" id="KW-0539">Nucleus</keyword>
<dbReference type="SUPFAM" id="SSF57667">
    <property type="entry name" value="beta-beta-alpha zinc fingers"/>
    <property type="match status" value="6"/>
</dbReference>
<dbReference type="Pfam" id="PF12874">
    <property type="entry name" value="zf-met"/>
    <property type="match status" value="2"/>
</dbReference>
<evidence type="ECO:0000256" key="5">
    <source>
        <dbReference type="ARBA" id="ARBA00022833"/>
    </source>
</evidence>